<gene>
    <name evidence="3" type="ORF">U6N30_08045</name>
</gene>
<evidence type="ECO:0000313" key="3">
    <source>
        <dbReference type="EMBL" id="WRL66895.1"/>
    </source>
</evidence>
<feature type="compositionally biased region" description="Polar residues" evidence="1">
    <location>
        <begin position="106"/>
        <end position="116"/>
    </location>
</feature>
<evidence type="ECO:0000259" key="2">
    <source>
        <dbReference type="Pfam" id="PF13191"/>
    </source>
</evidence>
<dbReference type="GO" id="GO:0005524">
    <property type="term" value="F:ATP binding"/>
    <property type="evidence" value="ECO:0007669"/>
    <property type="project" value="UniProtKB-KW"/>
</dbReference>
<dbReference type="EMBL" id="CP141261">
    <property type="protein sequence ID" value="WRL66895.1"/>
    <property type="molecule type" value="Genomic_DNA"/>
</dbReference>
<dbReference type="Pfam" id="PF13191">
    <property type="entry name" value="AAA_16"/>
    <property type="match status" value="1"/>
</dbReference>
<dbReference type="Proteomes" id="UP001324287">
    <property type="component" value="Chromosome"/>
</dbReference>
<feature type="compositionally biased region" description="Low complexity" evidence="1">
    <location>
        <begin position="90"/>
        <end position="105"/>
    </location>
</feature>
<sequence length="116" mass="12119">MADLTSGDPRLLLIEGPAGIGKTRLLTEARRLAAERSVRVLTARGSQLEKTFGFGVVRQLFEPQLTDPGRRDELLAGAAASARGVFDPMGGSRPTGPSPPCTGCTASPSTSRPTGR</sequence>
<proteinExistence type="predicted"/>
<keyword evidence="3" id="KW-0067">ATP-binding</keyword>
<dbReference type="InterPro" id="IPR041664">
    <property type="entry name" value="AAA_16"/>
</dbReference>
<name>A0ABZ1BBY3_9ACTN</name>
<dbReference type="RefSeq" id="WP_324278206.1">
    <property type="nucleotide sequence ID" value="NZ_CP141261.1"/>
</dbReference>
<keyword evidence="3" id="KW-0547">Nucleotide-binding</keyword>
<feature type="domain" description="Orc1-like AAA ATPase" evidence="2">
    <location>
        <begin position="4"/>
        <end position="76"/>
    </location>
</feature>
<feature type="region of interest" description="Disordered" evidence="1">
    <location>
        <begin position="85"/>
        <end position="116"/>
    </location>
</feature>
<protein>
    <submittedName>
        <fullName evidence="3">ATP-binding protein</fullName>
    </submittedName>
</protein>
<accession>A0ABZ1BBY3</accession>
<organism evidence="3 4">
    <name type="scientific">Blastococcus brunescens</name>
    <dbReference type="NCBI Taxonomy" id="1564165"/>
    <lineage>
        <taxon>Bacteria</taxon>
        <taxon>Bacillati</taxon>
        <taxon>Actinomycetota</taxon>
        <taxon>Actinomycetes</taxon>
        <taxon>Geodermatophilales</taxon>
        <taxon>Geodermatophilaceae</taxon>
        <taxon>Blastococcus</taxon>
    </lineage>
</organism>
<reference evidence="3 4" key="1">
    <citation type="submission" date="2023-12" db="EMBL/GenBank/DDBJ databases">
        <title>Blastococcus brunescens sp. nov., an actonobacterium isolated from sandstone collected in sahara desert.</title>
        <authorList>
            <person name="Gtari M."/>
            <person name="Ghodhbane F."/>
        </authorList>
    </citation>
    <scope>NUCLEOTIDE SEQUENCE [LARGE SCALE GENOMIC DNA]</scope>
    <source>
        <strain evidence="3 4">BMG 8361</strain>
    </source>
</reference>
<keyword evidence="4" id="KW-1185">Reference proteome</keyword>
<evidence type="ECO:0000256" key="1">
    <source>
        <dbReference type="SAM" id="MobiDB-lite"/>
    </source>
</evidence>
<evidence type="ECO:0000313" key="4">
    <source>
        <dbReference type="Proteomes" id="UP001324287"/>
    </source>
</evidence>